<dbReference type="PROSITE" id="PS50824">
    <property type="entry name" value="DAPIN"/>
    <property type="match status" value="1"/>
</dbReference>
<keyword evidence="3" id="KW-1185">Reference proteome</keyword>
<dbReference type="Gene3D" id="1.10.533.10">
    <property type="entry name" value="Death Domain, Fas"/>
    <property type="match status" value="1"/>
</dbReference>
<dbReference type="InterPro" id="IPR004020">
    <property type="entry name" value="DAPIN"/>
</dbReference>
<dbReference type="SMART" id="SM01289">
    <property type="entry name" value="PYRIN"/>
    <property type="match status" value="1"/>
</dbReference>
<protein>
    <recommendedName>
        <fullName evidence="1">Pyrin domain-containing protein</fullName>
    </recommendedName>
</protein>
<dbReference type="CDD" id="cd08321">
    <property type="entry name" value="Pyrin_ASC-like"/>
    <property type="match status" value="1"/>
</dbReference>
<evidence type="ECO:0000259" key="1">
    <source>
        <dbReference type="PROSITE" id="PS50824"/>
    </source>
</evidence>
<comment type="caution">
    <text evidence="2">The sequence shown here is derived from an EMBL/GenBank/DDBJ whole genome shotgun (WGS) entry which is preliminary data.</text>
</comment>
<sequence length="92" mass="10696">MTTLTEVLLETLKDLGTKDFKKFKWHLWQKGVLEGFPAIPKSRLEEADREDTVDLMVQTYCINTIIVTKMVLRKIKQNDLLKNFTGIISEPK</sequence>
<dbReference type="Proteomes" id="UP001279410">
    <property type="component" value="Unassembled WGS sequence"/>
</dbReference>
<dbReference type="EMBL" id="BRZM01003765">
    <property type="protein sequence ID" value="GLD52113.1"/>
    <property type="molecule type" value="Genomic_DNA"/>
</dbReference>
<dbReference type="Pfam" id="PF02758">
    <property type="entry name" value="PYRIN"/>
    <property type="match status" value="1"/>
</dbReference>
<organism evidence="2 3">
    <name type="scientific">Lates japonicus</name>
    <name type="common">Japanese lates</name>
    <dbReference type="NCBI Taxonomy" id="270547"/>
    <lineage>
        <taxon>Eukaryota</taxon>
        <taxon>Metazoa</taxon>
        <taxon>Chordata</taxon>
        <taxon>Craniata</taxon>
        <taxon>Vertebrata</taxon>
        <taxon>Euteleostomi</taxon>
        <taxon>Actinopterygii</taxon>
        <taxon>Neopterygii</taxon>
        <taxon>Teleostei</taxon>
        <taxon>Neoteleostei</taxon>
        <taxon>Acanthomorphata</taxon>
        <taxon>Carangaria</taxon>
        <taxon>Carangaria incertae sedis</taxon>
        <taxon>Centropomidae</taxon>
        <taxon>Lates</taxon>
    </lineage>
</organism>
<proteinExistence type="predicted"/>
<feature type="non-terminal residue" evidence="2">
    <location>
        <position position="92"/>
    </location>
</feature>
<reference evidence="2" key="1">
    <citation type="submission" date="2022-08" db="EMBL/GenBank/DDBJ databases">
        <title>Genome sequencing of akame (Lates japonicus).</title>
        <authorList>
            <person name="Hashiguchi Y."/>
            <person name="Takahashi H."/>
        </authorList>
    </citation>
    <scope>NUCLEOTIDE SEQUENCE</scope>
    <source>
        <strain evidence="2">Kochi</strain>
    </source>
</reference>
<dbReference type="AlphaFoldDB" id="A0AAD3R1N8"/>
<dbReference type="SUPFAM" id="SSF47986">
    <property type="entry name" value="DEATH domain"/>
    <property type="match status" value="1"/>
</dbReference>
<dbReference type="InterPro" id="IPR011029">
    <property type="entry name" value="DEATH-like_dom_sf"/>
</dbReference>
<accession>A0AAD3R1N8</accession>
<evidence type="ECO:0000313" key="2">
    <source>
        <dbReference type="EMBL" id="GLD52113.1"/>
    </source>
</evidence>
<gene>
    <name evidence="2" type="ORF">AKAME5_002819800</name>
</gene>
<evidence type="ECO:0000313" key="3">
    <source>
        <dbReference type="Proteomes" id="UP001279410"/>
    </source>
</evidence>
<name>A0AAD3R1N8_LATJO</name>
<feature type="domain" description="Pyrin" evidence="1">
    <location>
        <begin position="1"/>
        <end position="60"/>
    </location>
</feature>